<protein>
    <recommendedName>
        <fullName evidence="19">Proton-coupled zinc antiporter SLC30A9, mitochondrial</fullName>
    </recommendedName>
    <alternativeName>
        <fullName evidence="18">Solute carrier family 30 member 9</fullName>
    </alternativeName>
    <alternativeName>
        <fullName evidence="20">Zinc transporter 9</fullName>
    </alternativeName>
</protein>
<keyword evidence="5" id="KW-0813">Transport</keyword>
<keyword evidence="17" id="KW-0539">Nucleus</keyword>
<gene>
    <name evidence="27" type="primary">LOC115891201</name>
</gene>
<dbReference type="GeneID" id="115891201"/>
<dbReference type="KEGG" id="soy:115891201"/>
<keyword evidence="15 24" id="KW-0472">Membrane</keyword>
<evidence type="ECO:0000256" key="21">
    <source>
        <dbReference type="ARBA" id="ARBA00048349"/>
    </source>
</evidence>
<evidence type="ECO:0000259" key="25">
    <source>
        <dbReference type="Pfam" id="PF01545"/>
    </source>
</evidence>
<evidence type="ECO:0000256" key="22">
    <source>
        <dbReference type="SAM" id="Coils"/>
    </source>
</evidence>
<evidence type="ECO:0000256" key="18">
    <source>
        <dbReference type="ARBA" id="ARBA00033405"/>
    </source>
</evidence>
<dbReference type="Gene3D" id="1.20.1510.10">
    <property type="entry name" value="Cation efflux protein transmembrane domain"/>
    <property type="match status" value="1"/>
</dbReference>
<dbReference type="PANTHER" id="PTHR13414:SF9">
    <property type="entry name" value="PROTON-COUPLED ZINC ANTIPORTER SLC30A9, MITOCHONDRIAL"/>
    <property type="match status" value="1"/>
</dbReference>
<dbReference type="SUPFAM" id="SSF161111">
    <property type="entry name" value="Cation efflux protein transmembrane domain-like"/>
    <property type="match status" value="1"/>
</dbReference>
<feature type="transmembrane region" description="Helical" evidence="24">
    <location>
        <begin position="384"/>
        <end position="409"/>
    </location>
</feature>
<dbReference type="CTD" id="36393"/>
<keyword evidence="13" id="KW-0406">Ion transport</keyword>
<sequence>MIRRGGINLNTIIVNHVARKRYSQLGVRFRHLSTFDSTKYEKLISKIQHTLRKSFHKSYLNLKDDKLPPPVIPKTTVDKKEEGKTIKEQPILQVIAPNLKLEDEREIPEKTIKEKSLNDIKPEKQRITTKIKEKLIGTVTERKEEAKDQSSKPQQKKRMRLDLSAQSLERNFITPVKAMSDFLLKPSDLESLPKTKRRSPYESEPPITVYWRKDVEAKALEVWGSKEKLQKELIKRDIEKKKYQQNIFTVKRRLRDFRRELGKSANVIETESGLMGRSGRVVLTAVAINGTNCLFKFFAWLYTGSHSMFSECIHSLADTINQLILAYGIHKSVQIADSYHPYGYSNMKYVASLISGVGIFCVGTGLSVYHGISGLLHPAPIEDFFWAYCILGGSLVSEGATWLVAFNSIRKGARDINMSVKDYIFRGQDPSVNVVLLEDFAAVVGVLVAGGCMGISSMTNNPVPDALGSLLVGCILGSVASFIIYTNVAALVGRSIPEENLEKINCELERDVMIRAIHDVKGIDMGNYLVRYKAELDFDGRELTRSYLDKQDLNELLEEIKKLENIDQLEEFMLKHGENIVDLMGGEIDRIEMKLRKKHPEIRHCDLEIL</sequence>
<dbReference type="InterPro" id="IPR002524">
    <property type="entry name" value="Cation_efflux"/>
</dbReference>
<evidence type="ECO:0000256" key="19">
    <source>
        <dbReference type="ARBA" id="ARBA00034845"/>
    </source>
</evidence>
<dbReference type="FunCoup" id="A0A6J2YWB6">
    <property type="interactions" value="1676"/>
</dbReference>
<dbReference type="GO" id="GO:0005783">
    <property type="term" value="C:endoplasmic reticulum"/>
    <property type="evidence" value="ECO:0007669"/>
    <property type="project" value="UniProtKB-SubCell"/>
</dbReference>
<evidence type="ECO:0000256" key="4">
    <source>
        <dbReference type="ARBA" id="ARBA00008873"/>
    </source>
</evidence>
<keyword evidence="26" id="KW-1185">Reference proteome</keyword>
<evidence type="ECO:0000256" key="16">
    <source>
        <dbReference type="ARBA" id="ARBA00023163"/>
    </source>
</evidence>
<dbReference type="AlphaFoldDB" id="A0A6J2YWB6"/>
<evidence type="ECO:0000256" key="11">
    <source>
        <dbReference type="ARBA" id="ARBA00022989"/>
    </source>
</evidence>
<keyword evidence="16" id="KW-0804">Transcription</keyword>
<keyword evidence="9" id="KW-0862">Zinc</keyword>
<dbReference type="GO" id="GO:0006882">
    <property type="term" value="P:intracellular zinc ion homeostasis"/>
    <property type="evidence" value="ECO:0007669"/>
    <property type="project" value="TreeGrafter"/>
</dbReference>
<evidence type="ECO:0000313" key="27">
    <source>
        <dbReference type="RefSeq" id="XP_030767481.1"/>
    </source>
</evidence>
<proteinExistence type="inferred from homology"/>
<dbReference type="Gene3D" id="3.90.530.10">
    <property type="entry name" value="XPA C-terminal domain"/>
    <property type="match status" value="1"/>
</dbReference>
<feature type="domain" description="Cation efflux protein transmembrane" evidence="25">
    <location>
        <begin position="283"/>
        <end position="492"/>
    </location>
</feature>
<evidence type="ECO:0000256" key="6">
    <source>
        <dbReference type="ARBA" id="ARBA00022449"/>
    </source>
</evidence>
<dbReference type="Proteomes" id="UP000504635">
    <property type="component" value="Unplaced"/>
</dbReference>
<dbReference type="PANTHER" id="PTHR13414">
    <property type="entry name" value="HUEL-CATION TRANSPORTER"/>
    <property type="match status" value="1"/>
</dbReference>
<dbReference type="SUPFAM" id="SSF46955">
    <property type="entry name" value="Putative DNA-binding domain"/>
    <property type="match status" value="1"/>
</dbReference>
<evidence type="ECO:0000256" key="7">
    <source>
        <dbReference type="ARBA" id="ARBA00022692"/>
    </source>
</evidence>
<evidence type="ECO:0000256" key="13">
    <source>
        <dbReference type="ARBA" id="ARBA00023065"/>
    </source>
</evidence>
<keyword evidence="7 24" id="KW-0812">Transmembrane</keyword>
<evidence type="ECO:0000256" key="3">
    <source>
        <dbReference type="ARBA" id="ARBA00004240"/>
    </source>
</evidence>
<dbReference type="GO" id="GO:0015297">
    <property type="term" value="F:antiporter activity"/>
    <property type="evidence" value="ECO:0007669"/>
    <property type="project" value="UniProtKB-KW"/>
</dbReference>
<organism evidence="26 27">
    <name type="scientific">Sitophilus oryzae</name>
    <name type="common">Rice weevil</name>
    <name type="synonym">Curculio oryzae</name>
    <dbReference type="NCBI Taxonomy" id="7048"/>
    <lineage>
        <taxon>Eukaryota</taxon>
        <taxon>Metazoa</taxon>
        <taxon>Ecdysozoa</taxon>
        <taxon>Arthropoda</taxon>
        <taxon>Hexapoda</taxon>
        <taxon>Insecta</taxon>
        <taxon>Pterygota</taxon>
        <taxon>Neoptera</taxon>
        <taxon>Endopterygota</taxon>
        <taxon>Coleoptera</taxon>
        <taxon>Polyphaga</taxon>
        <taxon>Cucujiformia</taxon>
        <taxon>Curculionidae</taxon>
        <taxon>Dryophthorinae</taxon>
        <taxon>Sitophilus</taxon>
    </lineage>
</organism>
<accession>A0A6J2YWB6</accession>
<dbReference type="InterPro" id="IPR009061">
    <property type="entry name" value="DNA-bd_dom_put_sf"/>
</dbReference>
<reference evidence="27" key="1">
    <citation type="submission" date="2025-08" db="UniProtKB">
        <authorList>
            <consortium name="RefSeq"/>
        </authorList>
    </citation>
    <scope>IDENTIFICATION</scope>
    <source>
        <tissue evidence="27">Gonads</tissue>
    </source>
</reference>
<feature type="region of interest" description="Disordered" evidence="23">
    <location>
        <begin position="141"/>
        <end position="161"/>
    </location>
</feature>
<evidence type="ECO:0000256" key="8">
    <source>
        <dbReference type="ARBA" id="ARBA00022824"/>
    </source>
</evidence>
<comment type="similarity">
    <text evidence="4">Belongs to the cation diffusion facilitator (CDF) transporter (TC 2.A.4) family. SLC30A subfamily.</text>
</comment>
<dbReference type="InterPro" id="IPR058533">
    <property type="entry name" value="Cation_efflux_TM"/>
</dbReference>
<evidence type="ECO:0000256" key="2">
    <source>
        <dbReference type="ARBA" id="ARBA00004225"/>
    </source>
</evidence>
<name>A0A6J2YWB6_SITOR</name>
<keyword evidence="22" id="KW-0175">Coiled coil</keyword>
<comment type="catalytic activity">
    <reaction evidence="21">
        <text>Zn(2+)(in) + 2 H(+)(out) = Zn(2+)(out) + 2 H(+)(in)</text>
        <dbReference type="Rhea" id="RHEA:72627"/>
        <dbReference type="ChEBI" id="CHEBI:15378"/>
        <dbReference type="ChEBI" id="CHEBI:29105"/>
    </reaction>
</comment>
<dbReference type="RefSeq" id="XP_030767481.1">
    <property type="nucleotide sequence ID" value="XM_030911621.1"/>
</dbReference>
<evidence type="ECO:0000256" key="24">
    <source>
        <dbReference type="SAM" id="Phobius"/>
    </source>
</evidence>
<evidence type="ECO:0000256" key="12">
    <source>
        <dbReference type="ARBA" id="ARBA00023015"/>
    </source>
</evidence>
<feature type="coiled-coil region" evidence="22">
    <location>
        <begin position="226"/>
        <end position="260"/>
    </location>
</feature>
<keyword evidence="14" id="KW-0496">Mitochondrion</keyword>
<dbReference type="FunFam" id="1.20.1510.10:FF:000004">
    <property type="entry name" value="zinc transporter 9 isoform X1"/>
    <property type="match status" value="1"/>
</dbReference>
<dbReference type="NCBIfam" id="TIGR01297">
    <property type="entry name" value="CDF"/>
    <property type="match status" value="1"/>
</dbReference>
<evidence type="ECO:0000313" key="26">
    <source>
        <dbReference type="Proteomes" id="UP000504635"/>
    </source>
</evidence>
<dbReference type="Pfam" id="PF01545">
    <property type="entry name" value="Cation_efflux"/>
    <property type="match status" value="1"/>
</dbReference>
<evidence type="ECO:0000256" key="10">
    <source>
        <dbReference type="ARBA" id="ARBA00022906"/>
    </source>
</evidence>
<dbReference type="GO" id="GO:0005634">
    <property type="term" value="C:nucleus"/>
    <property type="evidence" value="ECO:0007669"/>
    <property type="project" value="UniProtKB-SubCell"/>
</dbReference>
<dbReference type="InterPro" id="IPR027469">
    <property type="entry name" value="Cation_efflux_TMD_sf"/>
</dbReference>
<dbReference type="GO" id="GO:0031966">
    <property type="term" value="C:mitochondrial membrane"/>
    <property type="evidence" value="ECO:0007669"/>
    <property type="project" value="UniProtKB-SubCell"/>
</dbReference>
<keyword evidence="11 24" id="KW-1133">Transmembrane helix</keyword>
<keyword evidence="8" id="KW-0256">Endoplasmic reticulum</keyword>
<dbReference type="GO" id="GO:0006829">
    <property type="term" value="P:zinc ion transport"/>
    <property type="evidence" value="ECO:0007669"/>
    <property type="project" value="UniProtKB-KW"/>
</dbReference>
<evidence type="ECO:0000256" key="17">
    <source>
        <dbReference type="ARBA" id="ARBA00023242"/>
    </source>
</evidence>
<evidence type="ECO:0000256" key="23">
    <source>
        <dbReference type="SAM" id="MobiDB-lite"/>
    </source>
</evidence>
<feature type="transmembrane region" description="Helical" evidence="24">
    <location>
        <begin position="430"/>
        <end position="450"/>
    </location>
</feature>
<dbReference type="CDD" id="cd21078">
    <property type="entry name" value="NTD_ZNT9"/>
    <property type="match status" value="1"/>
</dbReference>
<evidence type="ECO:0000256" key="15">
    <source>
        <dbReference type="ARBA" id="ARBA00023136"/>
    </source>
</evidence>
<keyword evidence="12" id="KW-0805">Transcription regulation</keyword>
<keyword evidence="10" id="KW-0864">Zinc transport</keyword>
<evidence type="ECO:0000256" key="1">
    <source>
        <dbReference type="ARBA" id="ARBA00004123"/>
    </source>
</evidence>
<keyword evidence="6" id="KW-0050">Antiport</keyword>
<evidence type="ECO:0000256" key="5">
    <source>
        <dbReference type="ARBA" id="ARBA00022448"/>
    </source>
</evidence>
<feature type="transmembrane region" description="Helical" evidence="24">
    <location>
        <begin position="349"/>
        <end position="372"/>
    </location>
</feature>
<dbReference type="InParanoid" id="A0A6J2YWB6"/>
<evidence type="ECO:0000256" key="20">
    <source>
        <dbReference type="ARBA" id="ARBA00034922"/>
    </source>
</evidence>
<evidence type="ECO:0000256" key="9">
    <source>
        <dbReference type="ARBA" id="ARBA00022833"/>
    </source>
</evidence>
<comment type="subcellular location">
    <subcellularLocation>
        <location evidence="3">Endoplasmic reticulum</location>
    </subcellularLocation>
    <subcellularLocation>
        <location evidence="2">Mitochondrion membrane</location>
        <topology evidence="2">Multi-pass membrane protein</topology>
    </subcellularLocation>
    <subcellularLocation>
        <location evidence="1">Nucleus</location>
    </subcellularLocation>
</comment>
<feature type="transmembrane region" description="Helical" evidence="24">
    <location>
        <begin position="470"/>
        <end position="493"/>
    </location>
</feature>
<dbReference type="OrthoDB" id="435980at2759"/>
<evidence type="ECO:0000256" key="14">
    <source>
        <dbReference type="ARBA" id="ARBA00023128"/>
    </source>
</evidence>
<feature type="compositionally biased region" description="Basic and acidic residues" evidence="23">
    <location>
        <begin position="141"/>
        <end position="150"/>
    </location>
</feature>
<dbReference type="InterPro" id="IPR037129">
    <property type="entry name" value="XPA_sf"/>
</dbReference>
<dbReference type="InterPro" id="IPR040177">
    <property type="entry name" value="SLC30A9"/>
</dbReference>
<dbReference type="GO" id="GO:0008324">
    <property type="term" value="F:monoatomic cation transmembrane transporter activity"/>
    <property type="evidence" value="ECO:0007669"/>
    <property type="project" value="InterPro"/>
</dbReference>